<dbReference type="CDD" id="cd09616">
    <property type="entry name" value="Peptidase_C12_UCH_L1_L3"/>
    <property type="match status" value="1"/>
</dbReference>
<dbReference type="InterPro" id="IPR015940">
    <property type="entry name" value="UBA"/>
</dbReference>
<feature type="site" description="Important for enzyme activity" evidence="7">
    <location>
        <position position="202"/>
    </location>
</feature>
<dbReference type="GO" id="GO:0004843">
    <property type="term" value="F:cysteine-type deubiquitinase activity"/>
    <property type="evidence" value="ECO:0007669"/>
    <property type="project" value="UniProtKB-UniRule"/>
</dbReference>
<dbReference type="Pfam" id="PF00627">
    <property type="entry name" value="UBA"/>
    <property type="match status" value="2"/>
</dbReference>
<dbReference type="InterPro" id="IPR038765">
    <property type="entry name" value="Papain-like_cys_pep_sf"/>
</dbReference>
<keyword evidence="3 7" id="KW-0645">Protease</keyword>
<dbReference type="PROSITE" id="PS50030">
    <property type="entry name" value="UBA"/>
    <property type="match status" value="2"/>
</dbReference>
<dbReference type="CDD" id="cd14270">
    <property type="entry name" value="UBA"/>
    <property type="match status" value="1"/>
</dbReference>
<dbReference type="AlphaFoldDB" id="A0A6B2L7X1"/>
<dbReference type="PANTHER" id="PTHR10589">
    <property type="entry name" value="UBIQUITIN CARBOXYL-TERMINAL HYDROLASE"/>
    <property type="match status" value="1"/>
</dbReference>
<evidence type="ECO:0000259" key="11">
    <source>
        <dbReference type="PROSITE" id="PS52048"/>
    </source>
</evidence>
<evidence type="ECO:0000256" key="4">
    <source>
        <dbReference type="ARBA" id="ARBA00022786"/>
    </source>
</evidence>
<evidence type="ECO:0000256" key="1">
    <source>
        <dbReference type="ARBA" id="ARBA00000707"/>
    </source>
</evidence>
<protein>
    <recommendedName>
        <fullName evidence="8">Ubiquitin carboxyl-terminal hydrolase</fullName>
        <ecNumber evidence="8">3.4.19.12</ecNumber>
    </recommendedName>
</protein>
<feature type="domain" description="UBA" evidence="10">
    <location>
        <begin position="318"/>
        <end position="357"/>
    </location>
</feature>
<dbReference type="InterPro" id="IPR057254">
    <property type="entry name" value="UCH_AS"/>
</dbReference>
<dbReference type="FunFam" id="3.40.532.10:FF:000006">
    <property type="entry name" value="Ubiquitin carboxyl-terminal hydrolase"/>
    <property type="match status" value="1"/>
</dbReference>
<keyword evidence="6 7" id="KW-0788">Thiol protease</keyword>
<dbReference type="GO" id="GO:0016579">
    <property type="term" value="P:protein deubiquitination"/>
    <property type="evidence" value="ECO:0007669"/>
    <property type="project" value="TreeGrafter"/>
</dbReference>
<evidence type="ECO:0000256" key="3">
    <source>
        <dbReference type="ARBA" id="ARBA00022670"/>
    </source>
</evidence>
<feature type="region of interest" description="Disordered" evidence="9">
    <location>
        <begin position="67"/>
        <end position="99"/>
    </location>
</feature>
<dbReference type="InterPro" id="IPR001578">
    <property type="entry name" value="Peptidase_C12_UCH"/>
</dbReference>
<sequence length="357" mass="39146">MEGDKPRWLPLESNPSVLTEYIRKIGVSSEWAFRDCLGLSPDLLLMVPRPCFALLFLFPFKNVKKETSGGQQEDPGLGEAKQDKPVSSEVPQGGENQQGGSSNIYFVRQHVKNACGTIAVLHALANNAQALGISSGPLYEFLVNTAHLSAEEKGHSLGKSAAMTRFHEETSKKGSTNSKDYLKTNFHFICFTVIDGFLYELDGSRPSPINHGRSTQDSMLFDAAQIIQTNFIQQNPTELFFSLITLGPALGDELQEKEMLEKTISREEVRPEVLQQLLDLGFPREASIAALQATNNRSQAAIEALLSGSTPAPPPRTDTNPEHISAITSMGFTNEQALQALHQCGDLELAINYLLSQ</sequence>
<evidence type="ECO:0000256" key="2">
    <source>
        <dbReference type="ARBA" id="ARBA00009326"/>
    </source>
</evidence>
<dbReference type="PRINTS" id="PR00707">
    <property type="entry name" value="UBCTHYDRLASE"/>
</dbReference>
<evidence type="ECO:0000259" key="10">
    <source>
        <dbReference type="PROSITE" id="PS50030"/>
    </source>
</evidence>
<proteinExistence type="inferred from homology"/>
<feature type="domain" description="UCH catalytic" evidence="11">
    <location>
        <begin position="7"/>
        <end position="248"/>
    </location>
</feature>
<name>A0A6B2L7X1_9EUKA</name>
<dbReference type="EC" id="3.4.19.12" evidence="8"/>
<dbReference type="Gene3D" id="1.10.8.10">
    <property type="entry name" value="DNA helicase RuvA subunit, C-terminal domain"/>
    <property type="match status" value="2"/>
</dbReference>
<dbReference type="SMART" id="SM00165">
    <property type="entry name" value="UBA"/>
    <property type="match status" value="2"/>
</dbReference>
<dbReference type="InterPro" id="IPR036959">
    <property type="entry name" value="Peptidase_C12_UCH_sf"/>
</dbReference>
<feature type="domain" description="UBA" evidence="10">
    <location>
        <begin position="268"/>
        <end position="308"/>
    </location>
</feature>
<evidence type="ECO:0000256" key="8">
    <source>
        <dbReference type="RuleBase" id="RU361215"/>
    </source>
</evidence>
<dbReference type="PROSITE" id="PS00140">
    <property type="entry name" value="UCH_1"/>
    <property type="match status" value="1"/>
</dbReference>
<evidence type="ECO:0000256" key="9">
    <source>
        <dbReference type="SAM" id="MobiDB-lite"/>
    </source>
</evidence>
<dbReference type="InterPro" id="IPR009060">
    <property type="entry name" value="UBA-like_sf"/>
</dbReference>
<reference evidence="12" key="1">
    <citation type="journal article" date="2020" name="J. Eukaryot. Microbiol.">
        <title>De novo Sequencing, Assembly and Annotation of the Transcriptome for the Free-Living Testate Amoeba Arcella intermedia.</title>
        <authorList>
            <person name="Ribeiro G.M."/>
            <person name="Porfirio-Sousa A.L."/>
            <person name="Maurer-Alcala X.X."/>
            <person name="Katz L.A."/>
            <person name="Lahr D.J.G."/>
        </authorList>
    </citation>
    <scope>NUCLEOTIDE SEQUENCE</scope>
</reference>
<dbReference type="SUPFAM" id="SSF46934">
    <property type="entry name" value="UBA-like"/>
    <property type="match status" value="2"/>
</dbReference>
<dbReference type="Pfam" id="PF01088">
    <property type="entry name" value="Peptidase_C12"/>
    <property type="match status" value="1"/>
</dbReference>
<evidence type="ECO:0000256" key="7">
    <source>
        <dbReference type="PROSITE-ProRule" id="PRU01393"/>
    </source>
</evidence>
<keyword evidence="5 7" id="KW-0378">Hydrolase</keyword>
<dbReference type="SUPFAM" id="SSF54001">
    <property type="entry name" value="Cysteine proteinases"/>
    <property type="match status" value="1"/>
</dbReference>
<organism evidence="12">
    <name type="scientific">Arcella intermedia</name>
    <dbReference type="NCBI Taxonomy" id="1963864"/>
    <lineage>
        <taxon>Eukaryota</taxon>
        <taxon>Amoebozoa</taxon>
        <taxon>Tubulinea</taxon>
        <taxon>Elardia</taxon>
        <taxon>Arcellinida</taxon>
        <taxon>Sphaerothecina</taxon>
        <taxon>Arcellidae</taxon>
        <taxon>Arcella</taxon>
    </lineage>
</organism>
<comment type="catalytic activity">
    <reaction evidence="1 7 8">
        <text>Thiol-dependent hydrolysis of ester, thioester, amide, peptide and isopeptide bonds formed by the C-terminal Gly of ubiquitin (a 76-residue protein attached to proteins as an intracellular targeting signal).</text>
        <dbReference type="EC" id="3.4.19.12"/>
    </reaction>
</comment>
<feature type="active site" description="Proton donor" evidence="7">
    <location>
        <position position="187"/>
    </location>
</feature>
<comment type="similarity">
    <text evidence="2 7 8">Belongs to the peptidase C12 family.</text>
</comment>
<dbReference type="Gene3D" id="3.40.532.10">
    <property type="entry name" value="Peptidase C12, ubiquitin carboxyl-terminal hydrolase"/>
    <property type="match status" value="1"/>
</dbReference>
<dbReference type="EMBL" id="GIBP01004120">
    <property type="protein sequence ID" value="NDV33089.1"/>
    <property type="molecule type" value="Transcribed_RNA"/>
</dbReference>
<evidence type="ECO:0000313" key="12">
    <source>
        <dbReference type="EMBL" id="NDV33089.1"/>
    </source>
</evidence>
<dbReference type="GO" id="GO:0005737">
    <property type="term" value="C:cytoplasm"/>
    <property type="evidence" value="ECO:0007669"/>
    <property type="project" value="TreeGrafter"/>
</dbReference>
<accession>A0A6B2L7X1</accession>
<dbReference type="PANTHER" id="PTHR10589:SF17">
    <property type="entry name" value="UBIQUITIN CARBOXYL-TERMINAL HYDROLASE"/>
    <property type="match status" value="1"/>
</dbReference>
<evidence type="ECO:0000256" key="5">
    <source>
        <dbReference type="ARBA" id="ARBA00022801"/>
    </source>
</evidence>
<feature type="active site" description="Nucleophile" evidence="7">
    <location>
        <position position="115"/>
    </location>
</feature>
<feature type="site" description="Transition state stabilizer" evidence="7">
    <location>
        <position position="109"/>
    </location>
</feature>
<dbReference type="GO" id="GO:0006511">
    <property type="term" value="P:ubiquitin-dependent protein catabolic process"/>
    <property type="evidence" value="ECO:0007669"/>
    <property type="project" value="UniProtKB-UniRule"/>
</dbReference>
<dbReference type="PROSITE" id="PS52048">
    <property type="entry name" value="UCH_DOMAIN"/>
    <property type="match status" value="1"/>
</dbReference>
<evidence type="ECO:0000256" key="6">
    <source>
        <dbReference type="ARBA" id="ARBA00022807"/>
    </source>
</evidence>
<dbReference type="CDD" id="cd14291">
    <property type="entry name" value="UBA1_NUB1_like"/>
    <property type="match status" value="1"/>
</dbReference>
<keyword evidence="4 7" id="KW-0833">Ubl conjugation pathway</keyword>